<name>A0A183G8R5_HELPZ</name>
<organism evidence="3 4">
    <name type="scientific">Heligmosomoides polygyrus</name>
    <name type="common">Parasitic roundworm</name>
    <dbReference type="NCBI Taxonomy" id="6339"/>
    <lineage>
        <taxon>Eukaryota</taxon>
        <taxon>Metazoa</taxon>
        <taxon>Ecdysozoa</taxon>
        <taxon>Nematoda</taxon>
        <taxon>Chromadorea</taxon>
        <taxon>Rhabditida</taxon>
        <taxon>Rhabditina</taxon>
        <taxon>Rhabditomorpha</taxon>
        <taxon>Strongyloidea</taxon>
        <taxon>Heligmosomidae</taxon>
        <taxon>Heligmosomoides</taxon>
    </lineage>
</organism>
<reference evidence="4" key="2">
    <citation type="submission" date="2019-09" db="UniProtKB">
        <authorList>
            <consortium name="WormBaseParasite"/>
        </authorList>
    </citation>
    <scope>IDENTIFICATION</scope>
</reference>
<accession>A0A3P8EPM7</accession>
<protein>
    <submittedName>
        <fullName evidence="4">COMM domain-containing protein</fullName>
    </submittedName>
</protein>
<dbReference type="AlphaFoldDB" id="A0A183G8R5"/>
<evidence type="ECO:0000256" key="1">
    <source>
        <dbReference type="SAM" id="MobiDB-lite"/>
    </source>
</evidence>
<reference evidence="2 3" key="1">
    <citation type="submission" date="2018-11" db="EMBL/GenBank/DDBJ databases">
        <authorList>
            <consortium name="Pathogen Informatics"/>
        </authorList>
    </citation>
    <scope>NUCLEOTIDE SEQUENCE [LARGE SCALE GENOMIC DNA]</scope>
</reference>
<dbReference type="Proteomes" id="UP000050761">
    <property type="component" value="Unassembled WGS sequence"/>
</dbReference>
<dbReference type="EMBL" id="UZAH01030584">
    <property type="protein sequence ID" value="VDP11053.1"/>
    <property type="molecule type" value="Genomic_DNA"/>
</dbReference>
<dbReference type="Pfam" id="PF21672">
    <property type="entry name" value="COMM_HN"/>
    <property type="match status" value="1"/>
</dbReference>
<keyword evidence="3" id="KW-1185">Reference proteome</keyword>
<dbReference type="OrthoDB" id="284322at2759"/>
<proteinExistence type="predicted"/>
<evidence type="ECO:0000313" key="3">
    <source>
        <dbReference type="Proteomes" id="UP000050761"/>
    </source>
</evidence>
<feature type="region of interest" description="Disordered" evidence="1">
    <location>
        <begin position="1"/>
        <end position="24"/>
    </location>
</feature>
<evidence type="ECO:0000313" key="2">
    <source>
        <dbReference type="EMBL" id="VDP11053.1"/>
    </source>
</evidence>
<evidence type="ECO:0000313" key="4">
    <source>
        <dbReference type="WBParaSite" id="HPBE_0001828801-mRNA-1"/>
    </source>
</evidence>
<accession>A0A183G8R5</accession>
<sequence length="194" mass="21783">MPQLDCRSRPAKEPPKSEQVRRTNAESLVGINGDENGGGLLKRGLCQLSIDFLLNKEVADESVERFVSEHIDNASVRRFLYSLSFMMKNTASYNCASEDFETECTHLGLPPEHSKMLARVYTGNVDVLKKYVRDSIPKESPLESVSVIENESNVSLNYTKDGEATTCRLTSGQLASLRKDMALVRDIMEKKFKE</sequence>
<dbReference type="WBParaSite" id="HPBE_0001828801-mRNA-1">
    <property type="protein sequence ID" value="HPBE_0001828801-mRNA-1"/>
    <property type="gene ID" value="HPBE_0001828801"/>
</dbReference>
<gene>
    <name evidence="2" type="ORF">HPBE_LOCUS18287</name>
</gene>